<dbReference type="AlphaFoldDB" id="A0A0F9PEX5"/>
<dbReference type="EMBL" id="LAZR01002541">
    <property type="protein sequence ID" value="KKN28704.1"/>
    <property type="molecule type" value="Genomic_DNA"/>
</dbReference>
<dbReference type="SUPFAM" id="SSF51395">
    <property type="entry name" value="FMN-linked oxidoreductases"/>
    <property type="match status" value="1"/>
</dbReference>
<evidence type="ECO:0000313" key="3">
    <source>
        <dbReference type="EMBL" id="KKN28704.1"/>
    </source>
</evidence>
<accession>A0A0F9PEX5</accession>
<dbReference type="PANTHER" id="PTHR43656:SF2">
    <property type="entry name" value="BINDING OXIDOREDUCTASE, PUTATIVE (AFU_ORTHOLOGUE AFUA_2G08260)-RELATED"/>
    <property type="match status" value="1"/>
</dbReference>
<proteinExistence type="predicted"/>
<reference evidence="3" key="1">
    <citation type="journal article" date="2015" name="Nature">
        <title>Complex archaea that bridge the gap between prokaryotes and eukaryotes.</title>
        <authorList>
            <person name="Spang A."/>
            <person name="Saw J.H."/>
            <person name="Jorgensen S.L."/>
            <person name="Zaremba-Niedzwiedzka K."/>
            <person name="Martijn J."/>
            <person name="Lind A.E."/>
            <person name="van Eijk R."/>
            <person name="Schleper C."/>
            <person name="Guy L."/>
            <person name="Ettema T.J."/>
        </authorList>
    </citation>
    <scope>NUCLEOTIDE SEQUENCE</scope>
</reference>
<name>A0A0F9PEX5_9ZZZZ</name>
<dbReference type="InterPro" id="IPR013785">
    <property type="entry name" value="Aldolase_TIM"/>
</dbReference>
<comment type="caution">
    <text evidence="3">The sequence shown here is derived from an EMBL/GenBank/DDBJ whole genome shotgun (WGS) entry which is preliminary data.</text>
</comment>
<dbReference type="GO" id="GO:0016491">
    <property type="term" value="F:oxidoreductase activity"/>
    <property type="evidence" value="ECO:0007669"/>
    <property type="project" value="UniProtKB-KW"/>
</dbReference>
<protein>
    <recommendedName>
        <fullName evidence="4">NADH:flavin oxidoreductase/NADH oxidase N-terminal domain-containing protein</fullName>
    </recommendedName>
</protein>
<dbReference type="InterPro" id="IPR051799">
    <property type="entry name" value="NADH_flavin_oxidoreductase"/>
</dbReference>
<evidence type="ECO:0000256" key="2">
    <source>
        <dbReference type="ARBA" id="ARBA00023002"/>
    </source>
</evidence>
<evidence type="ECO:0000256" key="1">
    <source>
        <dbReference type="ARBA" id="ARBA00022630"/>
    </source>
</evidence>
<gene>
    <name evidence="3" type="ORF">LCGC14_0851620</name>
</gene>
<dbReference type="PANTHER" id="PTHR43656">
    <property type="entry name" value="BINDING OXIDOREDUCTASE, PUTATIVE (AFU_ORTHOLOGUE AFUA_2G08260)-RELATED"/>
    <property type="match status" value="1"/>
</dbReference>
<keyword evidence="1" id="KW-0285">Flavoprotein</keyword>
<organism evidence="3">
    <name type="scientific">marine sediment metagenome</name>
    <dbReference type="NCBI Taxonomy" id="412755"/>
    <lineage>
        <taxon>unclassified sequences</taxon>
        <taxon>metagenomes</taxon>
        <taxon>ecological metagenomes</taxon>
    </lineage>
</organism>
<keyword evidence="2" id="KW-0560">Oxidoreductase</keyword>
<sequence length="82" mass="9277">MRGRPIILQGGIRNPLLMEEFIKENITDFIALSRPLIYEPDLPNRWKNGDLSLPLCTNCNGCINVAAADTLYCIVKKKSEEK</sequence>
<dbReference type="Gene3D" id="3.20.20.70">
    <property type="entry name" value="Aldolase class I"/>
    <property type="match status" value="1"/>
</dbReference>
<evidence type="ECO:0008006" key="4">
    <source>
        <dbReference type="Google" id="ProtNLM"/>
    </source>
</evidence>